<dbReference type="OrthoDB" id="10256793at2759"/>
<name>A0A9W6Z893_9STRA</name>
<evidence type="ECO:0000259" key="1">
    <source>
        <dbReference type="Pfam" id="PF01556"/>
    </source>
</evidence>
<comment type="caution">
    <text evidence="2">The sequence shown here is derived from an EMBL/GenBank/DDBJ whole genome shotgun (WGS) entry which is preliminary data.</text>
</comment>
<dbReference type="GO" id="GO:0005737">
    <property type="term" value="C:cytoplasm"/>
    <property type="evidence" value="ECO:0007669"/>
    <property type="project" value="TreeGrafter"/>
</dbReference>
<sequence>MEGGVFVVKVYLNPNKDTFVRTVGPSAADGDGGNASVNVNANGSTNANAIANANASADPNTSAGAASNTTTASINSNDNSTNVAFHANTIEGSIGTSMGSNIGGGNRSNVRSGEYDMTQPLSNTALNNASVDVPVVDGEVEIKVPPGTQPKQVMRIKGKGAPRLGNAQQRGDHYVTVNVEIPKNVGEEERKIVEKLRDIKK</sequence>
<dbReference type="PANTHER" id="PTHR43096">
    <property type="entry name" value="DNAJ HOMOLOG 1, MITOCHONDRIAL-RELATED"/>
    <property type="match status" value="1"/>
</dbReference>
<dbReference type="PANTHER" id="PTHR43096:SF10">
    <property type="entry name" value="CHAPERONE PROTEIN DNAJ A6, CHLOROPLASTIC"/>
    <property type="match status" value="1"/>
</dbReference>
<protein>
    <recommendedName>
        <fullName evidence="1">Chaperone DnaJ C-terminal domain-containing protein</fullName>
    </recommendedName>
</protein>
<dbReference type="InterPro" id="IPR002939">
    <property type="entry name" value="DnaJ_C"/>
</dbReference>
<dbReference type="Pfam" id="PF01556">
    <property type="entry name" value="DnaJ_C"/>
    <property type="match status" value="1"/>
</dbReference>
<organism evidence="2 3">
    <name type="scientific">Triparma retinervis</name>
    <dbReference type="NCBI Taxonomy" id="2557542"/>
    <lineage>
        <taxon>Eukaryota</taxon>
        <taxon>Sar</taxon>
        <taxon>Stramenopiles</taxon>
        <taxon>Ochrophyta</taxon>
        <taxon>Bolidophyceae</taxon>
        <taxon>Parmales</taxon>
        <taxon>Triparmaceae</taxon>
        <taxon>Triparma</taxon>
    </lineage>
</organism>
<dbReference type="AlphaFoldDB" id="A0A9W6Z893"/>
<dbReference type="Gene3D" id="2.60.260.20">
    <property type="entry name" value="Urease metallochaperone UreE, N-terminal domain"/>
    <property type="match status" value="1"/>
</dbReference>
<gene>
    <name evidence="2" type="ORF">TrRE_jg9877</name>
</gene>
<dbReference type="GO" id="GO:0042026">
    <property type="term" value="P:protein refolding"/>
    <property type="evidence" value="ECO:0007669"/>
    <property type="project" value="TreeGrafter"/>
</dbReference>
<feature type="domain" description="Chaperone DnaJ C-terminal" evidence="1">
    <location>
        <begin position="124"/>
        <end position="182"/>
    </location>
</feature>
<proteinExistence type="predicted"/>
<evidence type="ECO:0000313" key="3">
    <source>
        <dbReference type="Proteomes" id="UP001165082"/>
    </source>
</evidence>
<dbReference type="Proteomes" id="UP001165082">
    <property type="component" value="Unassembled WGS sequence"/>
</dbReference>
<dbReference type="GO" id="GO:0051082">
    <property type="term" value="F:unfolded protein binding"/>
    <property type="evidence" value="ECO:0007669"/>
    <property type="project" value="InterPro"/>
</dbReference>
<dbReference type="InterPro" id="IPR008971">
    <property type="entry name" value="HSP40/DnaJ_pept-bd"/>
</dbReference>
<accession>A0A9W6Z893</accession>
<reference evidence="2" key="1">
    <citation type="submission" date="2022-07" db="EMBL/GenBank/DDBJ databases">
        <title>Genome analysis of Parmales, a sister group of diatoms, reveals the evolutionary specialization of diatoms from phago-mixotrophs to photoautotrophs.</title>
        <authorList>
            <person name="Ban H."/>
            <person name="Sato S."/>
            <person name="Yoshikawa S."/>
            <person name="Kazumasa Y."/>
            <person name="Nakamura Y."/>
            <person name="Ichinomiya M."/>
            <person name="Saitoh K."/>
            <person name="Sato N."/>
            <person name="Blanc-Mathieu R."/>
            <person name="Endo H."/>
            <person name="Kuwata A."/>
            <person name="Ogata H."/>
        </authorList>
    </citation>
    <scope>NUCLEOTIDE SEQUENCE</scope>
</reference>
<keyword evidence="3" id="KW-1185">Reference proteome</keyword>
<evidence type="ECO:0000313" key="2">
    <source>
        <dbReference type="EMBL" id="GMH47566.1"/>
    </source>
</evidence>
<dbReference type="SUPFAM" id="SSF49493">
    <property type="entry name" value="HSP40/DnaJ peptide-binding domain"/>
    <property type="match status" value="1"/>
</dbReference>
<dbReference type="EMBL" id="BRXZ01001842">
    <property type="protein sequence ID" value="GMH47566.1"/>
    <property type="molecule type" value="Genomic_DNA"/>
</dbReference>